<keyword evidence="3 9" id="KW-0645">Protease</keyword>
<comment type="catalytic activity">
    <reaction evidence="9 10 13">
        <text>Hydrolysis of proteins in presence of ATP.</text>
        <dbReference type="EC" id="3.4.21.53"/>
    </reaction>
</comment>
<dbReference type="EC" id="3.4.21.53" evidence="9 10"/>
<gene>
    <name evidence="9" type="primary">lon</name>
    <name evidence="17" type="ORF">XH94_17935</name>
</gene>
<keyword evidence="2 9" id="KW-0963">Cytoplasm</keyword>
<dbReference type="GO" id="GO:0004176">
    <property type="term" value="F:ATP-dependent peptidase activity"/>
    <property type="evidence" value="ECO:0007669"/>
    <property type="project" value="UniProtKB-UniRule"/>
</dbReference>
<feature type="domain" description="Lon N-terminal" evidence="16">
    <location>
        <begin position="26"/>
        <end position="219"/>
    </location>
</feature>
<reference evidence="17 18" key="1">
    <citation type="submission" date="2015-04" db="EMBL/GenBank/DDBJ databases">
        <title>Comparative genomics of rhizobia nodulating Arachis hypogaea in China.</title>
        <authorList>
            <person name="Li Y."/>
        </authorList>
    </citation>
    <scope>NUCLEOTIDE SEQUENCE [LARGE SCALE GENOMIC DNA]</scope>
    <source>
        <strain evidence="17 18">CCBAU 51787</strain>
    </source>
</reference>
<dbReference type="Pfam" id="PF05362">
    <property type="entry name" value="Lon_C"/>
    <property type="match status" value="1"/>
</dbReference>
<comment type="subcellular location">
    <subcellularLocation>
        <location evidence="1 9 10">Cytoplasm</location>
    </subcellularLocation>
</comment>
<dbReference type="InterPro" id="IPR003111">
    <property type="entry name" value="Lon_prtase_N"/>
</dbReference>
<dbReference type="InterPro" id="IPR008269">
    <property type="entry name" value="Lon_proteolytic"/>
</dbReference>
<organism evidence="17 18">
    <name type="scientific">Bradyrhizobium zhanjiangense</name>
    <dbReference type="NCBI Taxonomy" id="1325107"/>
    <lineage>
        <taxon>Bacteria</taxon>
        <taxon>Pseudomonadati</taxon>
        <taxon>Pseudomonadota</taxon>
        <taxon>Alphaproteobacteria</taxon>
        <taxon>Hyphomicrobiales</taxon>
        <taxon>Nitrobacteraceae</taxon>
        <taxon>Bradyrhizobium</taxon>
    </lineage>
</organism>
<comment type="induction">
    <text evidence="9">By heat shock.</text>
</comment>
<evidence type="ECO:0000313" key="17">
    <source>
        <dbReference type="EMBL" id="RXH39743.1"/>
    </source>
</evidence>
<dbReference type="PROSITE" id="PS51786">
    <property type="entry name" value="LON_PROTEOLYTIC"/>
    <property type="match status" value="1"/>
</dbReference>
<evidence type="ECO:0000259" key="16">
    <source>
        <dbReference type="PROSITE" id="PS51787"/>
    </source>
</evidence>
<dbReference type="EMBL" id="LBJM01000047">
    <property type="protein sequence ID" value="RXH39743.1"/>
    <property type="molecule type" value="Genomic_DNA"/>
</dbReference>
<dbReference type="GO" id="GO:0005524">
    <property type="term" value="F:ATP binding"/>
    <property type="evidence" value="ECO:0007669"/>
    <property type="project" value="UniProtKB-UniRule"/>
</dbReference>
<dbReference type="Proteomes" id="UP000290565">
    <property type="component" value="Unassembled WGS sequence"/>
</dbReference>
<proteinExistence type="evidence at transcript level"/>
<dbReference type="SMART" id="SM00382">
    <property type="entry name" value="AAA"/>
    <property type="match status" value="1"/>
</dbReference>
<feature type="active site" evidence="9 11">
    <location>
        <position position="694"/>
    </location>
</feature>
<comment type="subunit">
    <text evidence="9 10">Homohexamer. Organized in a ring with a central cavity.</text>
</comment>
<dbReference type="InterPro" id="IPR015947">
    <property type="entry name" value="PUA-like_sf"/>
</dbReference>
<dbReference type="GO" id="GO:0006515">
    <property type="term" value="P:protein quality control for misfolded or incompletely synthesized proteins"/>
    <property type="evidence" value="ECO:0007669"/>
    <property type="project" value="UniProtKB-UniRule"/>
</dbReference>
<evidence type="ECO:0000256" key="12">
    <source>
        <dbReference type="PIRSR" id="PIRSR001174-2"/>
    </source>
</evidence>
<dbReference type="GO" id="GO:0043565">
    <property type="term" value="F:sequence-specific DNA binding"/>
    <property type="evidence" value="ECO:0007669"/>
    <property type="project" value="UniProtKB-UniRule"/>
</dbReference>
<keyword evidence="17" id="KW-0238">DNA-binding</keyword>
<protein>
    <recommendedName>
        <fullName evidence="9 10">Lon protease</fullName>
        <ecNumber evidence="9 10">3.4.21.53</ecNumber>
    </recommendedName>
    <alternativeName>
        <fullName evidence="9">ATP-dependent protease La</fullName>
    </alternativeName>
</protein>
<keyword evidence="6 9" id="KW-0720">Serine protease</keyword>
<comment type="function">
    <text evidence="9">ATP-dependent serine protease that mediates the selective degradation of mutant and abnormal proteins as well as certain short-lived regulatory proteins. Required for cellular homeostasis and for survival from DNA damage and developmental changes induced by stress. Degrades polypeptides processively to yield small peptide fragments that are 5 to 10 amino acids long. Binds to DNA in a double-stranded, site-specific manner.</text>
</comment>
<dbReference type="InterPro" id="IPR027065">
    <property type="entry name" value="Lon_Prtase"/>
</dbReference>
<dbReference type="GO" id="GO:0016887">
    <property type="term" value="F:ATP hydrolysis activity"/>
    <property type="evidence" value="ECO:0007669"/>
    <property type="project" value="UniProtKB-UniRule"/>
</dbReference>
<dbReference type="Pfam" id="PF22667">
    <property type="entry name" value="Lon_lid"/>
    <property type="match status" value="1"/>
</dbReference>
<dbReference type="NCBIfam" id="TIGR00763">
    <property type="entry name" value="lon"/>
    <property type="match status" value="1"/>
</dbReference>
<evidence type="ECO:0000256" key="14">
    <source>
        <dbReference type="RuleBase" id="RU000591"/>
    </source>
</evidence>
<dbReference type="SMART" id="SM00464">
    <property type="entry name" value="LON"/>
    <property type="match status" value="1"/>
</dbReference>
<dbReference type="SUPFAM" id="SSF88697">
    <property type="entry name" value="PUA domain-like"/>
    <property type="match status" value="1"/>
</dbReference>
<dbReference type="PRINTS" id="PR00830">
    <property type="entry name" value="ENDOLAPTASE"/>
</dbReference>
<dbReference type="GO" id="GO:0005737">
    <property type="term" value="C:cytoplasm"/>
    <property type="evidence" value="ECO:0007669"/>
    <property type="project" value="UniProtKB-SubCell"/>
</dbReference>
<comment type="caution">
    <text evidence="17">The sequence shown here is derived from an EMBL/GenBank/DDBJ whole genome shotgun (WGS) entry which is preliminary data.</text>
</comment>
<dbReference type="CDD" id="cd19500">
    <property type="entry name" value="RecA-like_Lon"/>
    <property type="match status" value="1"/>
</dbReference>
<evidence type="ECO:0000256" key="7">
    <source>
        <dbReference type="ARBA" id="ARBA00022840"/>
    </source>
</evidence>
<dbReference type="Pfam" id="PF02190">
    <property type="entry name" value="LON_substr_bdg"/>
    <property type="match status" value="1"/>
</dbReference>
<dbReference type="InterPro" id="IPR004815">
    <property type="entry name" value="Lon_bac/euk-typ"/>
</dbReference>
<evidence type="ECO:0000256" key="1">
    <source>
        <dbReference type="ARBA" id="ARBA00004496"/>
    </source>
</evidence>
<dbReference type="InterPro" id="IPR003593">
    <property type="entry name" value="AAA+_ATPase"/>
</dbReference>
<dbReference type="Gene3D" id="1.20.5.5270">
    <property type="match status" value="1"/>
</dbReference>
<dbReference type="RefSeq" id="WP_128945336.1">
    <property type="nucleotide sequence ID" value="NZ_LBJM01000047.1"/>
</dbReference>
<dbReference type="AlphaFoldDB" id="A0A4Q0SJ83"/>
<dbReference type="InterPro" id="IPR020568">
    <property type="entry name" value="Ribosomal_Su5_D2-typ_SF"/>
</dbReference>
<dbReference type="InterPro" id="IPR008268">
    <property type="entry name" value="Peptidase_S16_AS"/>
</dbReference>
<dbReference type="Gene3D" id="3.30.230.10">
    <property type="match status" value="1"/>
</dbReference>
<keyword evidence="4 9" id="KW-0547">Nucleotide-binding</keyword>
<keyword evidence="8 9" id="KW-0346">Stress response</keyword>
<evidence type="ECO:0000256" key="4">
    <source>
        <dbReference type="ARBA" id="ARBA00022741"/>
    </source>
</evidence>
<feature type="active site" evidence="9 11">
    <location>
        <position position="737"/>
    </location>
</feature>
<accession>A0A4Q0SJ83</accession>
<evidence type="ECO:0000256" key="2">
    <source>
        <dbReference type="ARBA" id="ARBA00022490"/>
    </source>
</evidence>
<dbReference type="HAMAP" id="MF_01973">
    <property type="entry name" value="lon_bact"/>
    <property type="match status" value="1"/>
</dbReference>
<dbReference type="Pfam" id="PF00004">
    <property type="entry name" value="AAA"/>
    <property type="match status" value="1"/>
</dbReference>
<dbReference type="InterPro" id="IPR014721">
    <property type="entry name" value="Ribsml_uS5_D2-typ_fold_subgr"/>
</dbReference>
<dbReference type="SUPFAM" id="SSF54211">
    <property type="entry name" value="Ribosomal protein S5 domain 2-like"/>
    <property type="match status" value="1"/>
</dbReference>
<dbReference type="GO" id="GO:0004252">
    <property type="term" value="F:serine-type endopeptidase activity"/>
    <property type="evidence" value="ECO:0007669"/>
    <property type="project" value="UniProtKB-UniRule"/>
</dbReference>
<dbReference type="InterPro" id="IPR054594">
    <property type="entry name" value="Lon_lid"/>
</dbReference>
<sequence length="797" mass="86564">MATEQMNNAQTNSQNNSDVKVPEDALIVIPVREMVLFPGAIAPISIGRAKSIAAAQQALREQRPVGIVLQRSPEIEEPGPDDLYRVATIANIVRYITAPDGTHHIVCQGVQRARILDFLPGTPFPAARIQQIPEPTTTSPEIEARALNLQRLAIEAIELLPQAPPELAAMFQGTSAPGALADLATSFMDIKPQDKQEVLETIDLALRVEKVSKHLAERLEVLRISNEIGQKTRASFDERQREAILREQMATIQRQLGEGDGKAAEVAELTAAIAKANMPPEADAHAKKELRRYERMPEAAGEAGMVRTYLDWLIELPWALPAEKPIDIKEARRILDADHFGLEKIKSRIIEYLAVRKLAPQGKAPILCFVGPPGVGKTSLGQSIARAMDRPFVRVSLGGVHDEAEIRGHRRTYIGALPGNIIQGIKKAGARNCVMMLDEIDKMGRGVQGDPSAAMLEVLDPEQNGTFRDNYLGVPFDLSRVVFIATANMLDQIPGPLLDRMELISLAGYTEEEKLEIARRYLVRRQLEANGLSAEQAEIEPEALKLIVKGYTREAGVRNLEREIGKVFRHAAVQVAEGTTAKVVVGPKDIAIVLGQPRFEGEIALRTSVPGVATGLAWTPVGGDILFIEATRVPGKGGLILTGQLGDVMRESVQAALTLVKSRATQLGIDPQLFEKSDIHVHVPAGATPKDGPSAGVAMFTALTSLLTNRTVRSDTAMTGEISLRGLVLPVGGIKEKVVAAAAAGLKRVMLPARNRRDYDDIPKSARDNLEFIWLERVDEAIAAALEPADAKVEAAE</sequence>
<dbReference type="FunFam" id="3.40.50.300:FF:000382">
    <property type="entry name" value="Lon protease homolog 2, peroxisomal"/>
    <property type="match status" value="1"/>
</dbReference>
<evidence type="ECO:0000256" key="6">
    <source>
        <dbReference type="ARBA" id="ARBA00022825"/>
    </source>
</evidence>
<evidence type="ECO:0000256" key="13">
    <source>
        <dbReference type="PROSITE-ProRule" id="PRU01122"/>
    </source>
</evidence>
<dbReference type="PANTHER" id="PTHR10046">
    <property type="entry name" value="ATP DEPENDENT LON PROTEASE FAMILY MEMBER"/>
    <property type="match status" value="1"/>
</dbReference>
<evidence type="ECO:0000259" key="15">
    <source>
        <dbReference type="PROSITE" id="PS51786"/>
    </source>
</evidence>
<dbReference type="PROSITE" id="PS51787">
    <property type="entry name" value="LON_N"/>
    <property type="match status" value="1"/>
</dbReference>
<feature type="binding site" evidence="9 12">
    <location>
        <begin position="371"/>
        <end position="378"/>
    </location>
    <ligand>
        <name>ATP</name>
        <dbReference type="ChEBI" id="CHEBI:30616"/>
    </ligand>
</feature>
<keyword evidence="5 9" id="KW-0378">Hydrolase</keyword>
<dbReference type="Gene3D" id="1.10.8.60">
    <property type="match status" value="1"/>
</dbReference>
<comment type="similarity">
    <text evidence="9 10 13 14">Belongs to the peptidase S16 family.</text>
</comment>
<feature type="domain" description="Lon proteolytic" evidence="15">
    <location>
        <begin position="607"/>
        <end position="788"/>
    </location>
</feature>
<dbReference type="Gene3D" id="3.40.50.300">
    <property type="entry name" value="P-loop containing nucleotide triphosphate hydrolases"/>
    <property type="match status" value="1"/>
</dbReference>
<evidence type="ECO:0000256" key="5">
    <source>
        <dbReference type="ARBA" id="ARBA00022801"/>
    </source>
</evidence>
<dbReference type="PROSITE" id="PS01046">
    <property type="entry name" value="LON_SER"/>
    <property type="match status" value="1"/>
</dbReference>
<evidence type="ECO:0000256" key="11">
    <source>
        <dbReference type="PIRSR" id="PIRSR001174-1"/>
    </source>
</evidence>
<evidence type="ECO:0000256" key="3">
    <source>
        <dbReference type="ARBA" id="ARBA00022670"/>
    </source>
</evidence>
<dbReference type="InterPro" id="IPR027417">
    <property type="entry name" value="P-loop_NTPase"/>
</dbReference>
<dbReference type="InterPro" id="IPR003959">
    <property type="entry name" value="ATPase_AAA_core"/>
</dbReference>
<dbReference type="GO" id="GO:0034605">
    <property type="term" value="P:cellular response to heat"/>
    <property type="evidence" value="ECO:0007669"/>
    <property type="project" value="UniProtKB-UniRule"/>
</dbReference>
<evidence type="ECO:0000256" key="10">
    <source>
        <dbReference type="PIRNR" id="PIRNR001174"/>
    </source>
</evidence>
<evidence type="ECO:0000313" key="18">
    <source>
        <dbReference type="Proteomes" id="UP000290565"/>
    </source>
</evidence>
<dbReference type="Gene3D" id="2.30.130.40">
    <property type="entry name" value="LON domain-like"/>
    <property type="match status" value="1"/>
</dbReference>
<dbReference type="Gene3D" id="1.20.58.1480">
    <property type="match status" value="1"/>
</dbReference>
<dbReference type="SUPFAM" id="SSF52540">
    <property type="entry name" value="P-loop containing nucleoside triphosphate hydrolases"/>
    <property type="match status" value="1"/>
</dbReference>
<dbReference type="InterPro" id="IPR046336">
    <property type="entry name" value="Lon_prtase_N_sf"/>
</dbReference>
<name>A0A4Q0SJ83_9BRAD</name>
<dbReference type="InterPro" id="IPR027543">
    <property type="entry name" value="Lon_bac"/>
</dbReference>
<evidence type="ECO:0000256" key="8">
    <source>
        <dbReference type="ARBA" id="ARBA00023016"/>
    </source>
</evidence>
<keyword evidence="7 9" id="KW-0067">ATP-binding</keyword>
<dbReference type="FunFam" id="1.20.5.5270:FF:000002">
    <property type="entry name" value="Lon protease homolog"/>
    <property type="match status" value="1"/>
</dbReference>
<evidence type="ECO:0000256" key="9">
    <source>
        <dbReference type="HAMAP-Rule" id="MF_01973"/>
    </source>
</evidence>
<dbReference type="PIRSF" id="PIRSF001174">
    <property type="entry name" value="Lon_proteas"/>
    <property type="match status" value="1"/>
</dbReference>